<feature type="domain" description="AAA+ ATPase" evidence="15">
    <location>
        <begin position="449"/>
        <end position="589"/>
    </location>
</feature>
<feature type="chain" id="PRO_5013399170" description="Peroxisomal ATPase PEX1" evidence="14">
    <location>
        <begin position="19"/>
        <end position="679"/>
    </location>
</feature>
<dbReference type="PANTHER" id="PTHR23077:SF9">
    <property type="entry name" value="PEROXISOMAL ATPASE PEX6"/>
    <property type="match status" value="1"/>
</dbReference>
<keyword evidence="6" id="KW-0378">Hydrolase</keyword>
<dbReference type="Gene3D" id="3.40.50.300">
    <property type="entry name" value="P-loop containing nucleotide triphosphate hydrolases"/>
    <property type="match status" value="2"/>
</dbReference>
<evidence type="ECO:0000256" key="3">
    <source>
        <dbReference type="ARBA" id="ARBA00022593"/>
    </source>
</evidence>
<reference evidence="16 17" key="1">
    <citation type="journal article" date="2017" name="Curr. Biol.">
        <title>Genome architecture and evolution of a unichromosomal asexual nematode.</title>
        <authorList>
            <person name="Fradin H."/>
            <person name="Zegar C."/>
            <person name="Gutwein M."/>
            <person name="Lucas J."/>
            <person name="Kovtun M."/>
            <person name="Corcoran D."/>
            <person name="Baugh L.R."/>
            <person name="Kiontke K."/>
            <person name="Gunsalus K."/>
            <person name="Fitch D.H."/>
            <person name="Piano F."/>
        </authorList>
    </citation>
    <scope>NUCLEOTIDE SEQUENCE [LARGE SCALE GENOMIC DNA]</scope>
    <source>
        <strain evidence="16">PF1309</strain>
    </source>
</reference>
<evidence type="ECO:0000256" key="11">
    <source>
        <dbReference type="ARBA" id="ARBA00034811"/>
    </source>
</evidence>
<feature type="domain" description="AAA+ ATPase" evidence="15">
    <location>
        <begin position="259"/>
        <end position="385"/>
    </location>
</feature>
<dbReference type="Proteomes" id="UP000218231">
    <property type="component" value="Unassembled WGS sequence"/>
</dbReference>
<sequence>MPRHSLLAYIFRLLLSSADLVKLRKLIYRKRKLYLTPEYSDSIGIVYLNPLVCFAKGIVKKQIVQIAFTVTQQNGQQRTIRRFMAVGLEYSLKETEVRIGKMDYYNSIGRKPVKELEIKSITSYRLLPEMSKELSIGDSIRVARIRSSSSHSNSDGHDDDLLKLIAAFKIPTIFYNHDVISVEVEDVFTHKKRHAFFRIDCTPSPSVVDSSSSVYQTSSLSAFLPFGGSLSHFQLPTSLRNLVDRMAASYQAYSSISSSPLCLLLTGPSGSGKCLAVSRLASAVHLNLLEISCYDSWREVTIYDEFRNALERAESSQPCILHLTHIDVLGYNNMQSAIDNRIINLLKTILAKNINVMLVFSCNSDQLSSLSSALTSLVLYAHTIPILTPEDRKEFLLSSKISPEVATFASSHTSIPSVSWDDVGGMEETKQIVKESIAASLKGKVRKLKRSGVILYGPPGCGKTLIAKAVATEYKIAFLSVKGPELLNKYIGQSEENVRKVFERAKQAAPCVVFFDELDSLASSRGKHGDSGGVTDRIVSQLLAELDDLHSSPSCAVFVMGATNRADLLDPSLMTPGRFDKLINVAPGKGIAAKAEILKAVCRSLSLADDVDLLSIASECDDVMSGAQLYSLVSMAAMHALREEVRKIESKSRSIEDKSKVQITQKHLQSALQTLKNRA</sequence>
<dbReference type="SMART" id="SM00382">
    <property type="entry name" value="AAA"/>
    <property type="match status" value="2"/>
</dbReference>
<dbReference type="GO" id="GO:0005778">
    <property type="term" value="C:peroxisomal membrane"/>
    <property type="evidence" value="ECO:0007669"/>
    <property type="project" value="TreeGrafter"/>
</dbReference>
<dbReference type="AlphaFoldDB" id="A0A2A2JGF9"/>
<feature type="signal peptide" evidence="14">
    <location>
        <begin position="1"/>
        <end position="18"/>
    </location>
</feature>
<dbReference type="PANTHER" id="PTHR23077">
    <property type="entry name" value="AAA-FAMILY ATPASE"/>
    <property type="match status" value="1"/>
</dbReference>
<protein>
    <recommendedName>
        <fullName evidence="10">Peroxisomal ATPase PEX1</fullName>
    </recommendedName>
    <alternativeName>
        <fullName evidence="9">Peroxin-1</fullName>
    </alternativeName>
    <alternativeName>
        <fullName evidence="12">Peroxin-6</fullName>
    </alternativeName>
    <alternativeName>
        <fullName evidence="11">Peroxisomal ATPase PEX6</fullName>
    </alternativeName>
</protein>
<dbReference type="GO" id="GO:0016887">
    <property type="term" value="F:ATP hydrolysis activity"/>
    <property type="evidence" value="ECO:0007669"/>
    <property type="project" value="InterPro"/>
</dbReference>
<comment type="similarity">
    <text evidence="2">Belongs to the AAA ATPase family.</text>
</comment>
<dbReference type="InterPro" id="IPR027417">
    <property type="entry name" value="P-loop_NTPase"/>
</dbReference>
<comment type="catalytic activity">
    <reaction evidence="13">
        <text>ATP + H2O = ADP + phosphate + H(+)</text>
        <dbReference type="Rhea" id="RHEA:13065"/>
        <dbReference type="ChEBI" id="CHEBI:15377"/>
        <dbReference type="ChEBI" id="CHEBI:15378"/>
        <dbReference type="ChEBI" id="CHEBI:30616"/>
        <dbReference type="ChEBI" id="CHEBI:43474"/>
        <dbReference type="ChEBI" id="CHEBI:456216"/>
    </reaction>
    <physiologicalReaction direction="left-to-right" evidence="13">
        <dbReference type="Rhea" id="RHEA:13066"/>
    </physiologicalReaction>
</comment>
<dbReference type="GO" id="GO:0016558">
    <property type="term" value="P:protein import into peroxisome matrix"/>
    <property type="evidence" value="ECO:0007669"/>
    <property type="project" value="TreeGrafter"/>
</dbReference>
<keyword evidence="5" id="KW-0547">Nucleotide-binding</keyword>
<organism evidence="16 17">
    <name type="scientific">Diploscapter pachys</name>
    <dbReference type="NCBI Taxonomy" id="2018661"/>
    <lineage>
        <taxon>Eukaryota</taxon>
        <taxon>Metazoa</taxon>
        <taxon>Ecdysozoa</taxon>
        <taxon>Nematoda</taxon>
        <taxon>Chromadorea</taxon>
        <taxon>Rhabditida</taxon>
        <taxon>Rhabditina</taxon>
        <taxon>Rhabditomorpha</taxon>
        <taxon>Rhabditoidea</taxon>
        <taxon>Rhabditidae</taxon>
        <taxon>Diploscapter</taxon>
    </lineage>
</organism>
<dbReference type="FunFam" id="1.10.8.60:FF:000105">
    <property type="entry name" value="PeRoXisome assembly factor"/>
    <property type="match status" value="1"/>
</dbReference>
<dbReference type="GO" id="GO:0005829">
    <property type="term" value="C:cytosol"/>
    <property type="evidence" value="ECO:0007669"/>
    <property type="project" value="TreeGrafter"/>
</dbReference>
<keyword evidence="7" id="KW-0067">ATP-binding</keyword>
<dbReference type="GO" id="GO:0005524">
    <property type="term" value="F:ATP binding"/>
    <property type="evidence" value="ECO:0007669"/>
    <property type="project" value="UniProtKB-KW"/>
</dbReference>
<dbReference type="InterPro" id="IPR003593">
    <property type="entry name" value="AAA+_ATPase"/>
</dbReference>
<comment type="caution">
    <text evidence="16">The sequence shown here is derived from an EMBL/GenBank/DDBJ whole genome shotgun (WGS) entry which is preliminary data.</text>
</comment>
<evidence type="ECO:0000256" key="12">
    <source>
        <dbReference type="ARBA" id="ARBA00034920"/>
    </source>
</evidence>
<evidence type="ECO:0000259" key="15">
    <source>
        <dbReference type="SMART" id="SM00382"/>
    </source>
</evidence>
<comment type="subcellular location">
    <subcellularLocation>
        <location evidence="1">Membrane</location>
    </subcellularLocation>
</comment>
<evidence type="ECO:0000313" key="16">
    <source>
        <dbReference type="EMBL" id="PAV60659.1"/>
    </source>
</evidence>
<evidence type="ECO:0000256" key="2">
    <source>
        <dbReference type="ARBA" id="ARBA00006914"/>
    </source>
</evidence>
<keyword evidence="17" id="KW-1185">Reference proteome</keyword>
<keyword evidence="3" id="KW-0962">Peroxisome biogenesis</keyword>
<dbReference type="SUPFAM" id="SSF52540">
    <property type="entry name" value="P-loop containing nucleoside triphosphate hydrolases"/>
    <property type="match status" value="2"/>
</dbReference>
<evidence type="ECO:0000313" key="17">
    <source>
        <dbReference type="Proteomes" id="UP000218231"/>
    </source>
</evidence>
<dbReference type="OrthoDB" id="2187at2759"/>
<keyword evidence="14" id="KW-0732">Signal</keyword>
<dbReference type="FunFam" id="3.40.50.300:FF:000109">
    <property type="entry name" value="Peroxisomal biogenesis factor 6"/>
    <property type="match status" value="1"/>
</dbReference>
<name>A0A2A2JGF9_9BILA</name>
<evidence type="ECO:0000256" key="9">
    <source>
        <dbReference type="ARBA" id="ARBA00032509"/>
    </source>
</evidence>
<evidence type="ECO:0000256" key="5">
    <source>
        <dbReference type="ARBA" id="ARBA00022741"/>
    </source>
</evidence>
<keyword evidence="4" id="KW-0677">Repeat</keyword>
<dbReference type="STRING" id="2018661.A0A2A2JGF9"/>
<gene>
    <name evidence="16" type="ORF">WR25_14417</name>
</gene>
<evidence type="ECO:0000256" key="8">
    <source>
        <dbReference type="ARBA" id="ARBA00023136"/>
    </source>
</evidence>
<evidence type="ECO:0000256" key="7">
    <source>
        <dbReference type="ARBA" id="ARBA00022840"/>
    </source>
</evidence>
<evidence type="ECO:0000256" key="10">
    <source>
        <dbReference type="ARBA" id="ARBA00034532"/>
    </source>
</evidence>
<proteinExistence type="inferred from homology"/>
<evidence type="ECO:0000256" key="14">
    <source>
        <dbReference type="SAM" id="SignalP"/>
    </source>
</evidence>
<dbReference type="InterPro" id="IPR050168">
    <property type="entry name" value="AAA_ATPase_domain"/>
</dbReference>
<dbReference type="Gene3D" id="1.10.8.60">
    <property type="match status" value="1"/>
</dbReference>
<dbReference type="Pfam" id="PF00004">
    <property type="entry name" value="AAA"/>
    <property type="match status" value="2"/>
</dbReference>
<dbReference type="InterPro" id="IPR003959">
    <property type="entry name" value="ATPase_AAA_core"/>
</dbReference>
<evidence type="ECO:0000256" key="1">
    <source>
        <dbReference type="ARBA" id="ARBA00004370"/>
    </source>
</evidence>
<evidence type="ECO:0000256" key="6">
    <source>
        <dbReference type="ARBA" id="ARBA00022801"/>
    </source>
</evidence>
<evidence type="ECO:0000256" key="13">
    <source>
        <dbReference type="ARBA" id="ARBA00048778"/>
    </source>
</evidence>
<keyword evidence="8" id="KW-0472">Membrane</keyword>
<accession>A0A2A2JGF9</accession>
<dbReference type="EMBL" id="LIAE01010455">
    <property type="protein sequence ID" value="PAV60659.1"/>
    <property type="molecule type" value="Genomic_DNA"/>
</dbReference>
<evidence type="ECO:0000256" key="4">
    <source>
        <dbReference type="ARBA" id="ARBA00022737"/>
    </source>
</evidence>